<protein>
    <recommendedName>
        <fullName evidence="3 9">Gluconokinase</fullName>
        <ecNumber evidence="3 9">2.7.1.12</ecNumber>
    </recommendedName>
</protein>
<name>A0ABN6SAB8_9BIFI</name>
<dbReference type="Proteomes" id="UP001321766">
    <property type="component" value="Chromosome"/>
</dbReference>
<dbReference type="PANTHER" id="PTHR43442">
    <property type="entry name" value="GLUCONOKINASE-RELATED"/>
    <property type="match status" value="1"/>
</dbReference>
<proteinExistence type="inferred from homology"/>
<evidence type="ECO:0000256" key="5">
    <source>
        <dbReference type="ARBA" id="ARBA00022741"/>
    </source>
</evidence>
<evidence type="ECO:0000313" key="11">
    <source>
        <dbReference type="Proteomes" id="UP001321766"/>
    </source>
</evidence>
<evidence type="ECO:0000256" key="7">
    <source>
        <dbReference type="ARBA" id="ARBA00022840"/>
    </source>
</evidence>
<organism evidence="10 11">
    <name type="scientific">Bombiscardovia nodaiensis</name>
    <dbReference type="NCBI Taxonomy" id="2932181"/>
    <lineage>
        <taxon>Bacteria</taxon>
        <taxon>Bacillati</taxon>
        <taxon>Actinomycetota</taxon>
        <taxon>Actinomycetes</taxon>
        <taxon>Bifidobacteriales</taxon>
        <taxon>Bifidobacteriaceae</taxon>
        <taxon>Bombiscardovia</taxon>
    </lineage>
</organism>
<keyword evidence="4 9" id="KW-0808">Transferase</keyword>
<evidence type="ECO:0000256" key="2">
    <source>
        <dbReference type="ARBA" id="ARBA00008420"/>
    </source>
</evidence>
<evidence type="ECO:0000256" key="1">
    <source>
        <dbReference type="ARBA" id="ARBA00004761"/>
    </source>
</evidence>
<dbReference type="Pfam" id="PF13238">
    <property type="entry name" value="AAA_18"/>
    <property type="match status" value="1"/>
</dbReference>
<dbReference type="InterPro" id="IPR027417">
    <property type="entry name" value="P-loop_NTPase"/>
</dbReference>
<dbReference type="CDD" id="cd02021">
    <property type="entry name" value="GntK"/>
    <property type="match status" value="1"/>
</dbReference>
<dbReference type="EMBL" id="AP026798">
    <property type="protein sequence ID" value="BDR52344.1"/>
    <property type="molecule type" value="Genomic_DNA"/>
</dbReference>
<keyword evidence="6 9" id="KW-0418">Kinase</keyword>
<dbReference type="PANTHER" id="PTHR43442:SF3">
    <property type="entry name" value="GLUCONOKINASE-RELATED"/>
    <property type="match status" value="1"/>
</dbReference>
<keyword evidence="7 9" id="KW-0067">ATP-binding</keyword>
<evidence type="ECO:0000256" key="6">
    <source>
        <dbReference type="ARBA" id="ARBA00022777"/>
    </source>
</evidence>
<evidence type="ECO:0000313" key="10">
    <source>
        <dbReference type="EMBL" id="BDR52344.1"/>
    </source>
</evidence>
<keyword evidence="11" id="KW-1185">Reference proteome</keyword>
<evidence type="ECO:0000256" key="4">
    <source>
        <dbReference type="ARBA" id="ARBA00022679"/>
    </source>
</evidence>
<comment type="pathway">
    <text evidence="1">Carbohydrate acid metabolism.</text>
</comment>
<dbReference type="Gene3D" id="3.40.50.300">
    <property type="entry name" value="P-loop containing nucleotide triphosphate hydrolases"/>
    <property type="match status" value="1"/>
</dbReference>
<accession>A0ABN6SAB8</accession>
<keyword evidence="5 9" id="KW-0547">Nucleotide-binding</keyword>
<evidence type="ECO:0000256" key="8">
    <source>
        <dbReference type="ARBA" id="ARBA00048090"/>
    </source>
</evidence>
<comment type="catalytic activity">
    <reaction evidence="8 9">
        <text>D-gluconate + ATP = 6-phospho-D-gluconate + ADP + H(+)</text>
        <dbReference type="Rhea" id="RHEA:19433"/>
        <dbReference type="ChEBI" id="CHEBI:15378"/>
        <dbReference type="ChEBI" id="CHEBI:18391"/>
        <dbReference type="ChEBI" id="CHEBI:30616"/>
        <dbReference type="ChEBI" id="CHEBI:58759"/>
        <dbReference type="ChEBI" id="CHEBI:456216"/>
        <dbReference type="EC" id="2.7.1.12"/>
    </reaction>
</comment>
<gene>
    <name evidence="10" type="ORF">KIM372_02510</name>
</gene>
<dbReference type="NCBIfam" id="TIGR01313">
    <property type="entry name" value="therm_gnt_kin"/>
    <property type="match status" value="1"/>
</dbReference>
<dbReference type="EC" id="2.7.1.12" evidence="3 9"/>
<dbReference type="InterPro" id="IPR006001">
    <property type="entry name" value="Therm_gnt_kin"/>
</dbReference>
<evidence type="ECO:0000256" key="9">
    <source>
        <dbReference type="RuleBase" id="RU363066"/>
    </source>
</evidence>
<dbReference type="SUPFAM" id="SSF52540">
    <property type="entry name" value="P-loop containing nucleoside triphosphate hydrolases"/>
    <property type="match status" value="1"/>
</dbReference>
<evidence type="ECO:0000256" key="3">
    <source>
        <dbReference type="ARBA" id="ARBA00012054"/>
    </source>
</evidence>
<sequence>MSETAAPSSGRHLPQGYFTGTTPILVVMGVSGCGKTTLSQLLAKRLGWELAEGDDFHSQANINKMSHGIPLTDQDRWPWLDRIRSWIDDHKQAGKPAIVTCSALKRSYRSKLTVPGLAFVYLEGDYNTILARMQARKGHYMKPDMLRSQFDTLEPPTPPEPYIDVDISSSTSPESTCATALELLGLSK</sequence>
<reference evidence="10 11" key="1">
    <citation type="journal article" date="2023" name="Microbiol. Spectr.">
        <title>Symbiosis of Carpenter Bees with Uncharacterized Lactic Acid Bacteria Showing NAD Auxotrophy.</title>
        <authorList>
            <person name="Kawasaki S."/>
            <person name="Ozawa K."/>
            <person name="Mori T."/>
            <person name="Yamamoto A."/>
            <person name="Ito M."/>
            <person name="Ohkuma M."/>
            <person name="Sakamoto M."/>
            <person name="Matsutani M."/>
        </authorList>
    </citation>
    <scope>NUCLEOTIDE SEQUENCE [LARGE SCALE GENOMIC DNA]</scope>
    <source>
        <strain evidence="10 11">Kim37-2</strain>
    </source>
</reference>
<comment type="similarity">
    <text evidence="2 9">Belongs to the gluconokinase GntK/GntV family.</text>
</comment>